<dbReference type="KEGG" id="slx:SLAV_01030"/>
<feature type="signal peptide" evidence="2">
    <location>
        <begin position="1"/>
        <end position="34"/>
    </location>
</feature>
<dbReference type="GeneID" id="49388612"/>
<dbReference type="RefSeq" id="WP_158741069.1">
    <property type="nucleotide sequence ID" value="NZ_CP024985.1"/>
</dbReference>
<evidence type="ECO:0000256" key="2">
    <source>
        <dbReference type="SAM" id="SignalP"/>
    </source>
</evidence>
<gene>
    <name evidence="3" type="ORF">SLAV_01030</name>
    <name evidence="4" type="ORF">SLAV_38360</name>
</gene>
<evidence type="ECO:0000313" key="5">
    <source>
        <dbReference type="Proteomes" id="UP000231791"/>
    </source>
</evidence>
<keyword evidence="5" id="KW-1185">Reference proteome</keyword>
<feature type="region of interest" description="Disordered" evidence="1">
    <location>
        <begin position="34"/>
        <end position="66"/>
    </location>
</feature>
<reference evidence="3 5" key="1">
    <citation type="submission" date="2017-11" db="EMBL/GenBank/DDBJ databases">
        <title>Complete genome sequence of Streptomyces lavendulae subsp. lavendulae CCM 3239 (formerly 'Streptomyces aureofaciens CCM 3239'), the producer of the angucycline-type antibiotic auricin.</title>
        <authorList>
            <person name="Busche T."/>
            <person name="Novakova R."/>
            <person name="Al'Dilaimi A."/>
            <person name="Homerova D."/>
            <person name="Feckova L."/>
            <person name="Rezuchova B."/>
            <person name="Mingyar E."/>
            <person name="Csolleiova D."/>
            <person name="Bekeova C."/>
            <person name="Winkler A."/>
            <person name="Sevcikova B."/>
            <person name="Kalinowski J."/>
            <person name="Kormanec J."/>
            <person name="Ruckert C."/>
        </authorList>
    </citation>
    <scope>NUCLEOTIDE SEQUENCE [LARGE SCALE GENOMIC DNA]</scope>
    <source>
        <strain evidence="3 5">CCM 3239</strain>
    </source>
</reference>
<feature type="compositionally biased region" description="Polar residues" evidence="1">
    <location>
        <begin position="37"/>
        <end position="56"/>
    </location>
</feature>
<dbReference type="EMBL" id="CP024985">
    <property type="protein sequence ID" value="ATZ29436.1"/>
    <property type="molecule type" value="Genomic_DNA"/>
</dbReference>
<dbReference type="AlphaFoldDB" id="A0A2K8P944"/>
<dbReference type="SUPFAM" id="SSF50969">
    <property type="entry name" value="YVTN repeat-like/Quinoprotein amine dehydrogenase"/>
    <property type="match status" value="1"/>
</dbReference>
<dbReference type="InterPro" id="IPR011042">
    <property type="entry name" value="6-blade_b-propeller_TolB-like"/>
</dbReference>
<organism evidence="3 5">
    <name type="scientific">Streptomyces lavendulae subsp. lavendulae</name>
    <dbReference type="NCBI Taxonomy" id="58340"/>
    <lineage>
        <taxon>Bacteria</taxon>
        <taxon>Bacillati</taxon>
        <taxon>Actinomycetota</taxon>
        <taxon>Actinomycetes</taxon>
        <taxon>Kitasatosporales</taxon>
        <taxon>Streptomycetaceae</taxon>
        <taxon>Streptomyces</taxon>
    </lineage>
</organism>
<dbReference type="KEGG" id="slx:SLAV_38360"/>
<keyword evidence="2" id="KW-0732">Signal</keyword>
<dbReference type="Proteomes" id="UP000231791">
    <property type="component" value="Chromosome"/>
</dbReference>
<dbReference type="OrthoDB" id="4320764at2"/>
<feature type="chain" id="PRO_5038225800" description="WD40-like Beta Propeller Repeat protein" evidence="2">
    <location>
        <begin position="35"/>
        <end position="294"/>
    </location>
</feature>
<accession>A0A2K8P944</accession>
<evidence type="ECO:0000256" key="1">
    <source>
        <dbReference type="SAM" id="MobiDB-lite"/>
    </source>
</evidence>
<sequence length="294" mass="31154">MLFSLSKPGVPWRTGLRSAAVVSLLAMGATACGAGGSSDNPQAGQAPQSTQATSTPDGKKTLDAPVAKGLGSLTSGNLTLLAFYDPSTGKETFSTTLPQYSEKNPWKRYSFSPDWKRHAWVKDGDLFVGSFTGSTITSAYDETPGVKIGGKPTFNGGKRAYRQPRFSADGKRIFALANDEKVYSADPSSPDQLTEEATLDQGSFFGGRSELLWDLTADGKVVKRPAPVHPERGGQATSPDGTKTLIYNGSGWFLKANGATGEPQLAFETLTDDTDKPVGSGPNPGMDVDIIGWY</sequence>
<evidence type="ECO:0008006" key="6">
    <source>
        <dbReference type="Google" id="ProtNLM"/>
    </source>
</evidence>
<dbReference type="Gene3D" id="2.120.10.30">
    <property type="entry name" value="TolB, C-terminal domain"/>
    <property type="match status" value="1"/>
</dbReference>
<dbReference type="PROSITE" id="PS51257">
    <property type="entry name" value="PROKAR_LIPOPROTEIN"/>
    <property type="match status" value="1"/>
</dbReference>
<evidence type="ECO:0000313" key="3">
    <source>
        <dbReference type="EMBL" id="ATZ22135.1"/>
    </source>
</evidence>
<evidence type="ECO:0000313" key="4">
    <source>
        <dbReference type="EMBL" id="ATZ29436.1"/>
    </source>
</evidence>
<name>A0A2K8P944_STRLA</name>
<dbReference type="EMBL" id="CP024985">
    <property type="protein sequence ID" value="ATZ22135.1"/>
    <property type="molecule type" value="Genomic_DNA"/>
</dbReference>
<protein>
    <recommendedName>
        <fullName evidence="6">WD40-like Beta Propeller Repeat protein</fullName>
    </recommendedName>
</protein>
<proteinExistence type="predicted"/>
<dbReference type="InterPro" id="IPR011044">
    <property type="entry name" value="Quino_amine_DH_bsu"/>
</dbReference>